<dbReference type="Proteomes" id="UP000316213">
    <property type="component" value="Unassembled WGS sequence"/>
</dbReference>
<evidence type="ECO:0000259" key="2">
    <source>
        <dbReference type="Pfam" id="PF13372"/>
    </source>
</evidence>
<organism evidence="3 4">
    <name type="scientific">Neorhodopirellula pilleata</name>
    <dbReference type="NCBI Taxonomy" id="2714738"/>
    <lineage>
        <taxon>Bacteria</taxon>
        <taxon>Pseudomonadati</taxon>
        <taxon>Planctomycetota</taxon>
        <taxon>Planctomycetia</taxon>
        <taxon>Pirellulales</taxon>
        <taxon>Pirellulaceae</taxon>
        <taxon>Neorhodopirellula</taxon>
    </lineage>
</organism>
<evidence type="ECO:0000313" key="3">
    <source>
        <dbReference type="EMBL" id="TWU03728.1"/>
    </source>
</evidence>
<dbReference type="EMBL" id="SJPM01000001">
    <property type="protein sequence ID" value="TWU03728.1"/>
    <property type="molecule type" value="Genomic_DNA"/>
</dbReference>
<dbReference type="InterPro" id="IPR025388">
    <property type="entry name" value="Alginate_export_dom"/>
</dbReference>
<gene>
    <name evidence="3" type="ORF">Pla100_06580</name>
</gene>
<comment type="caution">
    <text evidence="3">The sequence shown here is derived from an EMBL/GenBank/DDBJ whole genome shotgun (WGS) entry which is preliminary data.</text>
</comment>
<reference evidence="3 4" key="1">
    <citation type="submission" date="2019-02" db="EMBL/GenBank/DDBJ databases">
        <title>Deep-cultivation of Planctomycetes and their phenomic and genomic characterization uncovers novel biology.</title>
        <authorList>
            <person name="Wiegand S."/>
            <person name="Jogler M."/>
            <person name="Boedeker C."/>
            <person name="Pinto D."/>
            <person name="Vollmers J."/>
            <person name="Rivas-Marin E."/>
            <person name="Kohn T."/>
            <person name="Peeters S.H."/>
            <person name="Heuer A."/>
            <person name="Rast P."/>
            <person name="Oberbeckmann S."/>
            <person name="Bunk B."/>
            <person name="Jeske O."/>
            <person name="Meyerdierks A."/>
            <person name="Storesund J.E."/>
            <person name="Kallscheuer N."/>
            <person name="Luecker S."/>
            <person name="Lage O.M."/>
            <person name="Pohl T."/>
            <person name="Merkel B.J."/>
            <person name="Hornburger P."/>
            <person name="Mueller R.-W."/>
            <person name="Bruemmer F."/>
            <person name="Labrenz M."/>
            <person name="Spormann A.M."/>
            <person name="Op Den Camp H."/>
            <person name="Overmann J."/>
            <person name="Amann R."/>
            <person name="Jetten M.S.M."/>
            <person name="Mascher T."/>
            <person name="Medema M.H."/>
            <person name="Devos D.P."/>
            <person name="Kaster A.-K."/>
            <person name="Ovreas L."/>
            <person name="Rohde M."/>
            <person name="Galperin M.Y."/>
            <person name="Jogler C."/>
        </authorList>
    </citation>
    <scope>NUCLEOTIDE SEQUENCE [LARGE SCALE GENOMIC DNA]</scope>
    <source>
        <strain evidence="3 4">Pla100</strain>
    </source>
</reference>
<accession>A0A5C6AVU2</accession>
<dbReference type="Pfam" id="PF13372">
    <property type="entry name" value="Alginate_exp"/>
    <property type="match status" value="1"/>
</dbReference>
<dbReference type="Gene3D" id="2.40.160.100">
    <property type="match status" value="1"/>
</dbReference>
<keyword evidence="4" id="KW-1185">Reference proteome</keyword>
<dbReference type="InterPro" id="IPR053728">
    <property type="entry name" value="Alginate_Permeability_Chnl"/>
</dbReference>
<feature type="domain" description="Alginate export" evidence="2">
    <location>
        <begin position="149"/>
        <end position="528"/>
    </location>
</feature>
<keyword evidence="1" id="KW-0732">Signal</keyword>
<dbReference type="RefSeq" id="WP_146576194.1">
    <property type="nucleotide sequence ID" value="NZ_SJPM01000001.1"/>
</dbReference>
<evidence type="ECO:0000313" key="4">
    <source>
        <dbReference type="Proteomes" id="UP000316213"/>
    </source>
</evidence>
<name>A0A5C6AVU2_9BACT</name>
<feature type="chain" id="PRO_5023125397" description="Alginate export domain-containing protein" evidence="1">
    <location>
        <begin position="30"/>
        <end position="549"/>
    </location>
</feature>
<sequence precursor="true">MSRKIFRRRRAFASALSIVLAGFSVGDIAAQTIDQSGLENVIVQTAMQEPVVNDESITADAYLQVEPVEESVSTPLAEPVPSYPSYASAVPCNCAANKDKEAAAMAAFKKAYGGVFYGNNFSYLNDPHFKGPTFFSDNFKNLDTPFGTMSFGGESRYRYHNERNHRGVGVTGNDDNFWLTRQRLYADWKLCDAVRLYGEVLDADSYGENFNPRPIEVNELDIQNLFADVKLFDNDFGKFTLRVGRQELLYGAQRTVSPLDWANTRRTFEGVRGLYQNGDTSLDMFWTEFVAVDPDDADEADSAQDFYGIYATQKNTGLGDLETYYLGYDDTRAGFSLHTIGSRVSGATKNKILYDFEGAYQFGEDVTAEDHSAGFFTAGLGRKVETNFLSPTVWFYYDYASGEEDFADAARGDGGYDHLFPLAHKYNGFMDLFGRKNLHDFNIFSLTPLNEKVSMIVWYHYFRLVEDTTPYSVVMTPYENPNAGGTQALSKDLGHEIDILFNINLNARNNILLGYSHFAAGDYYDPATIGPADEDNDADFFYAQFQTQY</sequence>
<feature type="signal peptide" evidence="1">
    <location>
        <begin position="1"/>
        <end position="29"/>
    </location>
</feature>
<proteinExistence type="predicted"/>
<dbReference type="OrthoDB" id="311329at2"/>
<evidence type="ECO:0000256" key="1">
    <source>
        <dbReference type="SAM" id="SignalP"/>
    </source>
</evidence>
<protein>
    <recommendedName>
        <fullName evidence="2">Alginate export domain-containing protein</fullName>
    </recommendedName>
</protein>
<dbReference type="AlphaFoldDB" id="A0A5C6AVU2"/>